<sequence>MSQIKEFKLFGVTIALPAQNQISEEAIDEERRTTNNEIQENKDHHDQIRVERSTTSQISEFKLFGVIMALPAKEQISEEVVDQERSTSNNNGRRDEIQENKDHDQETLLSTEINQISREEAKEEEEPSVKRRRTNKKRKINDKNTSSSKESSSDPISLMLPEMTKKKIDEIGGRNIIKILEKKVYQSDLCKTNDRLSIPEKMILLKAEDFLKPEELNLLMTKDPKTNKLNGIPVLVLDPNLKEFNLVLKRWQMTTSITYNLTHRWYEVVKCNNFQVGNVLQLWSFRGLDDQLGFALVRV</sequence>
<evidence type="ECO:0000313" key="8">
    <source>
        <dbReference type="Proteomes" id="UP001293593"/>
    </source>
</evidence>
<dbReference type="Gene3D" id="2.40.330.10">
    <property type="entry name" value="DNA-binding pseudobarrel domain"/>
    <property type="match status" value="1"/>
</dbReference>
<keyword evidence="4" id="KW-0804">Transcription</keyword>
<evidence type="ECO:0008006" key="9">
    <source>
        <dbReference type="Google" id="ProtNLM"/>
    </source>
</evidence>
<dbReference type="SUPFAM" id="SSF101936">
    <property type="entry name" value="DNA-binding pseudobarrel domain"/>
    <property type="match status" value="1"/>
</dbReference>
<keyword evidence="3" id="KW-0238">DNA-binding</keyword>
<feature type="compositionally biased region" description="Polar residues" evidence="6">
    <location>
        <begin position="107"/>
        <end position="116"/>
    </location>
</feature>
<gene>
    <name evidence="7" type="ORF">QN277_028651</name>
</gene>
<comment type="subcellular location">
    <subcellularLocation>
        <location evidence="1">Nucleus</location>
    </subcellularLocation>
</comment>
<evidence type="ECO:0000256" key="6">
    <source>
        <dbReference type="SAM" id="MobiDB-lite"/>
    </source>
</evidence>
<feature type="compositionally biased region" description="Low complexity" evidence="6">
    <location>
        <begin position="143"/>
        <end position="157"/>
    </location>
</feature>
<accession>A0AAE1J7V0</accession>
<feature type="region of interest" description="Disordered" evidence="6">
    <location>
        <begin position="77"/>
        <end position="158"/>
    </location>
</feature>
<dbReference type="GO" id="GO:0005634">
    <property type="term" value="C:nucleus"/>
    <property type="evidence" value="ECO:0007669"/>
    <property type="project" value="UniProtKB-SubCell"/>
</dbReference>
<protein>
    <recommendedName>
        <fullName evidence="9">TF-B3 domain-containing protein</fullName>
    </recommendedName>
</protein>
<keyword evidence="5" id="KW-0539">Nucleus</keyword>
<feature type="compositionally biased region" description="Basic residues" evidence="6">
    <location>
        <begin position="130"/>
        <end position="140"/>
    </location>
</feature>
<evidence type="ECO:0000256" key="3">
    <source>
        <dbReference type="ARBA" id="ARBA00023125"/>
    </source>
</evidence>
<keyword evidence="8" id="KW-1185">Reference proteome</keyword>
<dbReference type="InterPro" id="IPR015300">
    <property type="entry name" value="DNA-bd_pseudobarrel_sf"/>
</dbReference>
<evidence type="ECO:0000256" key="1">
    <source>
        <dbReference type="ARBA" id="ARBA00004123"/>
    </source>
</evidence>
<comment type="caution">
    <text evidence="7">The sequence shown here is derived from an EMBL/GenBank/DDBJ whole genome shotgun (WGS) entry which is preliminary data.</text>
</comment>
<keyword evidence="2" id="KW-0805">Transcription regulation</keyword>
<name>A0AAE1J7V0_9FABA</name>
<dbReference type="GO" id="GO:0003677">
    <property type="term" value="F:DNA binding"/>
    <property type="evidence" value="ECO:0007669"/>
    <property type="project" value="UniProtKB-KW"/>
</dbReference>
<proteinExistence type="predicted"/>
<reference evidence="7" key="1">
    <citation type="submission" date="2023-10" db="EMBL/GenBank/DDBJ databases">
        <title>Chromosome-level genome of the transformable northern wattle, Acacia crassicarpa.</title>
        <authorList>
            <person name="Massaro I."/>
            <person name="Sinha N.R."/>
            <person name="Poethig S."/>
            <person name="Leichty A.R."/>
        </authorList>
    </citation>
    <scope>NUCLEOTIDE SEQUENCE</scope>
    <source>
        <strain evidence="7">Acra3RX</strain>
        <tissue evidence="7">Leaf</tissue>
    </source>
</reference>
<dbReference type="InterPro" id="IPR005508">
    <property type="entry name" value="At2g31720-like"/>
</dbReference>
<feature type="region of interest" description="Disordered" evidence="6">
    <location>
        <begin position="25"/>
        <end position="46"/>
    </location>
</feature>
<feature type="compositionally biased region" description="Basic and acidic residues" evidence="6">
    <location>
        <begin position="29"/>
        <end position="46"/>
    </location>
</feature>
<dbReference type="Pfam" id="PF03754">
    <property type="entry name" value="At2g31720-like"/>
    <property type="match status" value="1"/>
</dbReference>
<evidence type="ECO:0000313" key="7">
    <source>
        <dbReference type="EMBL" id="KAK4263204.1"/>
    </source>
</evidence>
<evidence type="ECO:0000256" key="2">
    <source>
        <dbReference type="ARBA" id="ARBA00023015"/>
    </source>
</evidence>
<evidence type="ECO:0000256" key="4">
    <source>
        <dbReference type="ARBA" id="ARBA00023163"/>
    </source>
</evidence>
<dbReference type="EMBL" id="JAWXYG010000009">
    <property type="protein sequence ID" value="KAK4263204.1"/>
    <property type="molecule type" value="Genomic_DNA"/>
</dbReference>
<evidence type="ECO:0000256" key="5">
    <source>
        <dbReference type="ARBA" id="ARBA00023242"/>
    </source>
</evidence>
<feature type="compositionally biased region" description="Basic and acidic residues" evidence="6">
    <location>
        <begin position="92"/>
        <end position="106"/>
    </location>
</feature>
<dbReference type="PANTHER" id="PTHR31541:SF25">
    <property type="entry name" value="GAMMA-GLIADIN B"/>
    <property type="match status" value="1"/>
</dbReference>
<dbReference type="PANTHER" id="PTHR31541">
    <property type="entry name" value="B3 DOMAIN PLANT PROTEIN-RELATED"/>
    <property type="match status" value="1"/>
</dbReference>
<dbReference type="Proteomes" id="UP001293593">
    <property type="component" value="Unassembled WGS sequence"/>
</dbReference>
<organism evidence="7 8">
    <name type="scientific">Acacia crassicarpa</name>
    <name type="common">northern wattle</name>
    <dbReference type="NCBI Taxonomy" id="499986"/>
    <lineage>
        <taxon>Eukaryota</taxon>
        <taxon>Viridiplantae</taxon>
        <taxon>Streptophyta</taxon>
        <taxon>Embryophyta</taxon>
        <taxon>Tracheophyta</taxon>
        <taxon>Spermatophyta</taxon>
        <taxon>Magnoliopsida</taxon>
        <taxon>eudicotyledons</taxon>
        <taxon>Gunneridae</taxon>
        <taxon>Pentapetalae</taxon>
        <taxon>rosids</taxon>
        <taxon>fabids</taxon>
        <taxon>Fabales</taxon>
        <taxon>Fabaceae</taxon>
        <taxon>Caesalpinioideae</taxon>
        <taxon>mimosoid clade</taxon>
        <taxon>Acacieae</taxon>
        <taxon>Acacia</taxon>
    </lineage>
</organism>
<dbReference type="AlphaFoldDB" id="A0AAE1J7V0"/>